<sequence length="145" mass="16899">MEENYDMTDQNFLINAELLDVSDTSTCTTSLNNRATNDKNDELNNVHKYTSSEWESKGTEYSDLGQYNRALEYLNNALKIEPNRLSSLIYRGFVYDFLKRHKEAIANSIMALSIRPEDPRALFVRGKSYFCLEQYEESFKDFNSC</sequence>
<keyword evidence="1" id="KW-0677">Repeat</keyword>
<dbReference type="Proteomes" id="UP000439903">
    <property type="component" value="Unassembled WGS sequence"/>
</dbReference>
<evidence type="ECO:0000256" key="2">
    <source>
        <dbReference type="ARBA" id="ARBA00022803"/>
    </source>
</evidence>
<dbReference type="AlphaFoldDB" id="A0A8H4ABT7"/>
<dbReference type="PANTHER" id="PTHR44858">
    <property type="entry name" value="TETRATRICOPEPTIDE REPEAT PROTEIN 6"/>
    <property type="match status" value="1"/>
</dbReference>
<feature type="repeat" description="TPR" evidence="3">
    <location>
        <begin position="51"/>
        <end position="84"/>
    </location>
</feature>
<keyword evidence="5" id="KW-1185">Reference proteome</keyword>
<dbReference type="Gene3D" id="1.25.40.10">
    <property type="entry name" value="Tetratricopeptide repeat domain"/>
    <property type="match status" value="1"/>
</dbReference>
<dbReference type="EMBL" id="WTPW01000839">
    <property type="protein sequence ID" value="KAF0475802.1"/>
    <property type="molecule type" value="Genomic_DNA"/>
</dbReference>
<proteinExistence type="predicted"/>
<name>A0A8H4ABT7_GIGMA</name>
<dbReference type="PROSITE" id="PS50293">
    <property type="entry name" value="TPR_REGION"/>
    <property type="match status" value="1"/>
</dbReference>
<gene>
    <name evidence="4" type="ORF">F8M41_024521</name>
</gene>
<dbReference type="OrthoDB" id="629492at2759"/>
<dbReference type="SUPFAM" id="SSF48452">
    <property type="entry name" value="TPR-like"/>
    <property type="match status" value="1"/>
</dbReference>
<dbReference type="InterPro" id="IPR050498">
    <property type="entry name" value="Ycf3"/>
</dbReference>
<evidence type="ECO:0000313" key="5">
    <source>
        <dbReference type="Proteomes" id="UP000439903"/>
    </source>
</evidence>
<evidence type="ECO:0000256" key="3">
    <source>
        <dbReference type="PROSITE-ProRule" id="PRU00339"/>
    </source>
</evidence>
<dbReference type="PANTHER" id="PTHR44858:SF1">
    <property type="entry name" value="UDP-N-ACETYLGLUCOSAMINE--PEPTIDE N-ACETYLGLUCOSAMINYLTRANSFERASE SPINDLY-RELATED"/>
    <property type="match status" value="1"/>
</dbReference>
<organism evidence="4 5">
    <name type="scientific">Gigaspora margarita</name>
    <dbReference type="NCBI Taxonomy" id="4874"/>
    <lineage>
        <taxon>Eukaryota</taxon>
        <taxon>Fungi</taxon>
        <taxon>Fungi incertae sedis</taxon>
        <taxon>Mucoromycota</taxon>
        <taxon>Glomeromycotina</taxon>
        <taxon>Glomeromycetes</taxon>
        <taxon>Diversisporales</taxon>
        <taxon>Gigasporaceae</taxon>
        <taxon>Gigaspora</taxon>
    </lineage>
</organism>
<reference evidence="4 5" key="1">
    <citation type="journal article" date="2019" name="Environ. Microbiol.">
        <title>At the nexus of three kingdoms: the genome of the mycorrhizal fungus Gigaspora margarita provides insights into plant, endobacterial and fungal interactions.</title>
        <authorList>
            <person name="Venice F."/>
            <person name="Ghignone S."/>
            <person name="Salvioli di Fossalunga A."/>
            <person name="Amselem J."/>
            <person name="Novero M."/>
            <person name="Xianan X."/>
            <person name="Sedzielewska Toro K."/>
            <person name="Morin E."/>
            <person name="Lipzen A."/>
            <person name="Grigoriev I.V."/>
            <person name="Henrissat B."/>
            <person name="Martin F.M."/>
            <person name="Bonfante P."/>
        </authorList>
    </citation>
    <scope>NUCLEOTIDE SEQUENCE [LARGE SCALE GENOMIC DNA]</scope>
    <source>
        <strain evidence="4 5">BEG34</strain>
    </source>
</reference>
<keyword evidence="2 3" id="KW-0802">TPR repeat</keyword>
<dbReference type="InterPro" id="IPR011990">
    <property type="entry name" value="TPR-like_helical_dom_sf"/>
</dbReference>
<dbReference type="SMART" id="SM00028">
    <property type="entry name" value="TPR"/>
    <property type="match status" value="2"/>
</dbReference>
<dbReference type="PROSITE" id="PS50005">
    <property type="entry name" value="TPR"/>
    <property type="match status" value="1"/>
</dbReference>
<evidence type="ECO:0000313" key="4">
    <source>
        <dbReference type="EMBL" id="KAF0475802.1"/>
    </source>
</evidence>
<evidence type="ECO:0000256" key="1">
    <source>
        <dbReference type="ARBA" id="ARBA00022737"/>
    </source>
</evidence>
<accession>A0A8H4ABT7</accession>
<dbReference type="Pfam" id="PF00515">
    <property type="entry name" value="TPR_1"/>
    <property type="match status" value="1"/>
</dbReference>
<dbReference type="InterPro" id="IPR019734">
    <property type="entry name" value="TPR_rpt"/>
</dbReference>
<comment type="caution">
    <text evidence="4">The sequence shown here is derived from an EMBL/GenBank/DDBJ whole genome shotgun (WGS) entry which is preliminary data.</text>
</comment>
<protein>
    <submittedName>
        <fullName evidence="4">Tetratricopeptide repeat protein</fullName>
    </submittedName>
</protein>